<evidence type="ECO:0000313" key="2">
    <source>
        <dbReference type="EMBL" id="ARF53975.1"/>
    </source>
</evidence>
<dbReference type="KEGG" id="sgv:B1H19_07050"/>
<dbReference type="AlphaFoldDB" id="A0A1V0TM07"/>
<keyword evidence="3" id="KW-1185">Reference proteome</keyword>
<reference evidence="2 3" key="1">
    <citation type="submission" date="2017-04" db="EMBL/GenBank/DDBJ databases">
        <title>Complete Genome Sequence of Streptomyces gilvosporeus F607, a Capable Producer of Natamycin.</title>
        <authorList>
            <person name="Zong G."/>
            <person name="Zhong C."/>
            <person name="Fu J."/>
            <person name="Qin R."/>
            <person name="Cao G."/>
        </authorList>
    </citation>
    <scope>NUCLEOTIDE SEQUENCE [LARGE SCALE GENOMIC DNA]</scope>
    <source>
        <strain evidence="2 3">F607</strain>
    </source>
</reference>
<dbReference type="RefSeq" id="WP_083103762.1">
    <property type="nucleotide sequence ID" value="NZ_CP020569.1"/>
</dbReference>
<dbReference type="OrthoDB" id="5197868at2"/>
<protein>
    <recommendedName>
        <fullName evidence="1">Putative zinc-finger domain-containing protein</fullName>
    </recommendedName>
</protein>
<dbReference type="InterPro" id="IPR027383">
    <property type="entry name" value="Znf_put"/>
</dbReference>
<accession>A0A1V0TM07</accession>
<dbReference type="Proteomes" id="UP000192726">
    <property type="component" value="Chromosome"/>
</dbReference>
<proteinExistence type="predicted"/>
<gene>
    <name evidence="2" type="ORF">B1H19_07050</name>
</gene>
<evidence type="ECO:0000259" key="1">
    <source>
        <dbReference type="Pfam" id="PF13490"/>
    </source>
</evidence>
<dbReference type="Pfam" id="PF13490">
    <property type="entry name" value="zf-HC2"/>
    <property type="match status" value="1"/>
</dbReference>
<sequence length="80" mass="8461">MHCARIRTALSARLDGEQLPPGVTDHRLDAHLSGCADCRQWQARARELAADLGRAAVAAEGDTASAEALLAHLRSRSTSG</sequence>
<feature type="domain" description="Putative zinc-finger" evidence="1">
    <location>
        <begin position="3"/>
        <end position="39"/>
    </location>
</feature>
<evidence type="ECO:0000313" key="3">
    <source>
        <dbReference type="Proteomes" id="UP000192726"/>
    </source>
</evidence>
<organism evidence="2 3">
    <name type="scientific">Streptomyces gilvosporeus</name>
    <dbReference type="NCBI Taxonomy" id="553510"/>
    <lineage>
        <taxon>Bacteria</taxon>
        <taxon>Bacillati</taxon>
        <taxon>Actinomycetota</taxon>
        <taxon>Actinomycetes</taxon>
        <taxon>Kitasatosporales</taxon>
        <taxon>Streptomycetaceae</taxon>
        <taxon>Streptomyces</taxon>
    </lineage>
</organism>
<dbReference type="EMBL" id="CP020569">
    <property type="protein sequence ID" value="ARF53975.1"/>
    <property type="molecule type" value="Genomic_DNA"/>
</dbReference>
<name>A0A1V0TM07_9ACTN</name>